<evidence type="ECO:0000256" key="1">
    <source>
        <dbReference type="SAM" id="MobiDB-lite"/>
    </source>
</evidence>
<evidence type="ECO:0000313" key="3">
    <source>
        <dbReference type="Proteomes" id="UP000410492"/>
    </source>
</evidence>
<evidence type="ECO:0000313" key="2">
    <source>
        <dbReference type="EMBL" id="VEN64245.1"/>
    </source>
</evidence>
<gene>
    <name evidence="2" type="ORF">CALMAC_LOCUS20825</name>
</gene>
<feature type="region of interest" description="Disordered" evidence="1">
    <location>
        <begin position="1114"/>
        <end position="1136"/>
    </location>
</feature>
<dbReference type="Proteomes" id="UP000410492">
    <property type="component" value="Unassembled WGS sequence"/>
</dbReference>
<name>A0A653DXM0_CALMS</name>
<proteinExistence type="predicted"/>
<organism evidence="2 3">
    <name type="scientific">Callosobruchus maculatus</name>
    <name type="common">Southern cowpea weevil</name>
    <name type="synonym">Pulse bruchid</name>
    <dbReference type="NCBI Taxonomy" id="64391"/>
    <lineage>
        <taxon>Eukaryota</taxon>
        <taxon>Metazoa</taxon>
        <taxon>Ecdysozoa</taxon>
        <taxon>Arthropoda</taxon>
        <taxon>Hexapoda</taxon>
        <taxon>Insecta</taxon>
        <taxon>Pterygota</taxon>
        <taxon>Neoptera</taxon>
        <taxon>Endopterygota</taxon>
        <taxon>Coleoptera</taxon>
        <taxon>Polyphaga</taxon>
        <taxon>Cucujiformia</taxon>
        <taxon>Chrysomeloidea</taxon>
        <taxon>Chrysomelidae</taxon>
        <taxon>Bruchinae</taxon>
        <taxon>Bruchini</taxon>
        <taxon>Callosobruchus</taxon>
    </lineage>
</organism>
<feature type="compositionally biased region" description="Basic residues" evidence="1">
    <location>
        <begin position="1124"/>
        <end position="1136"/>
    </location>
</feature>
<protein>
    <submittedName>
        <fullName evidence="2">Uncharacterized protein</fullName>
    </submittedName>
</protein>
<keyword evidence="3" id="KW-1185">Reference proteome</keyword>
<accession>A0A653DXM0</accession>
<reference evidence="2 3" key="1">
    <citation type="submission" date="2019-01" db="EMBL/GenBank/DDBJ databases">
        <authorList>
            <person name="Sayadi A."/>
        </authorList>
    </citation>
    <scope>NUCLEOTIDE SEQUENCE [LARGE SCALE GENOMIC DNA]</scope>
</reference>
<dbReference type="EMBL" id="CAACVG010015219">
    <property type="protein sequence ID" value="VEN64245.1"/>
    <property type="molecule type" value="Genomic_DNA"/>
</dbReference>
<sequence length="1324" mass="149817">MNRKGQVPAMDQFLEFQNELSHLLATEKQMLKRIHFEDSTSSDSEPDGRLLDEDYIKNQPPPCDYNLIKGSIVKIVGESTKNMKKKVKKKKTNTNEQVSVISKTVDVRDLFDEFGFSQFSQDNPLTILVPISNVHSVQDVHSSLLSTNNCTMYVASNIDVPLKYDSSDTENDSSWKPILSKKEKKELYKVKKYEQDLVFAEDTDTCLSSKRGNEVSQMKANEPLASVRNTQENKNPLQNKLQLESNYTFDASDFPPLVQTKPHETRLISKNIQENKNHFQNELQLVSGCDNQDNSIFDESDFPSLNLTKMISKNSRIGVNKSSHIVENGKCPSENVEYNHGSVQNQATSENLVPFLDSEIMTISGKKDRSLFMRHVGSSFDNQEHITISAAKRKGRQKTRKRKCQVELPVSSCSFQDALMCEVTSQMEGIKVPETNMRELQDNGKIIYEESTFPRTHVNIPLSGSAREINKNSLQRKYDHTKSDNLTQAKNCEGNNNPFKNALKFTSEQEECIFDKADFPPLVQKKRFSKNSRIDGNKSSYTVENCKKNVEYVHGSVQYEATSKKSKPFVDSEVMPISEKLSLSMEHSESGCENQEHIPMPSIKKKKRQTTLNRKAQVELPVSSCSFQDTFMCEGTYQKTNIKVTETAVRELHNDGKMIHQERSNDTKDCSILDGSTFPSTTNVKNSEYIPLPKNGGIRGSDGQLLPFLQSSCEFADNCPQYDHAFAEHRDICLSATKIALDSDIKQRETQEITRNNKNNFRNELQPGSDNDVQDNCIFDESSFPPLGQIKRFAKKSREFVHGSVEYKAASDNSNQFVGSEIITIYEKGDRSLSMKYIGSSSENQGHISGGTMKKRQRKYQIELPVSNSSSQDTLMYEVTSQKDSITVPDTTMCELHDEGKMIDQNRSNKAANNIENCPNISSSTFTSITDVNIQLIDNVTEPDTNSQNEKYHRIESDNVKLENSECVSFPKKGEIRGSNENLQFYQKSCKSVAKYATNEDSHIKQHDTQAITKNSQENENYIQKELQPISDYDNEAFPSLDRAKIFSKTNCTAVNISSCIVENSKRLSHHVDYVPRSVRYQAACDNGKPFIGTEIMTICEEDVSSSSKIIGSNSKNQKEITGAKKKKRRRIRKRKSQIELHGSSCPCQDTAMWMEGRSNEAVDCFENCSNIDSAVNLNLFLNESVIETGEHRTGIGTNSSILNRGKSSTSNVDYFYGSAQSQITSNIFKLLFGGSLTETLLNFSSITWQKLQEFTNSVGRFYQSLQVFFGEGYGERHPEFINSTEIRSLLYQAQNSLSAASSIGRNYILMLLRKITFQQIPHW</sequence>